<dbReference type="EMBL" id="CP009933">
    <property type="protein sequence ID" value="AKA69841.1"/>
    <property type="molecule type" value="Genomic_DNA"/>
</dbReference>
<dbReference type="AlphaFoldDB" id="A0A0E3GR77"/>
<organism evidence="1 2">
    <name type="scientific">Clostridium scatologenes</name>
    <dbReference type="NCBI Taxonomy" id="1548"/>
    <lineage>
        <taxon>Bacteria</taxon>
        <taxon>Bacillati</taxon>
        <taxon>Bacillota</taxon>
        <taxon>Clostridia</taxon>
        <taxon>Eubacteriales</taxon>
        <taxon>Clostridiaceae</taxon>
        <taxon>Clostridium</taxon>
    </lineage>
</organism>
<protein>
    <recommendedName>
        <fullName evidence="3">HK97 gp10 family phage protein</fullName>
    </recommendedName>
</protein>
<dbReference type="Proteomes" id="UP000033115">
    <property type="component" value="Chromosome"/>
</dbReference>
<dbReference type="InterPro" id="IPR010064">
    <property type="entry name" value="HK97-gp10_tail"/>
</dbReference>
<dbReference type="STRING" id="1548.CSCA_2716"/>
<dbReference type="RefSeq" id="WP_029161565.1">
    <property type="nucleotide sequence ID" value="NZ_CP009933.1"/>
</dbReference>
<dbReference type="HOGENOM" id="CLU_119007_0_1_9"/>
<gene>
    <name evidence="1" type="ORF">CSCA_2716</name>
</gene>
<sequence length="150" mass="17632">MGFEIDELYQFQNALMNFTNVDFPRELEKEILKLSNSFLENLKNKSSNVHYKHSTSEESLIDNWKIGNLVSDDNGYYIEVFNNSPHAENIEYGYRSKLEKIKSGEKYKSHNKMVFIPGRHMLKVGVEQLSKELPEHLSEWLDRTIKELDS</sequence>
<name>A0A0E3GR77_CLOSL</name>
<evidence type="ECO:0008006" key="3">
    <source>
        <dbReference type="Google" id="ProtNLM"/>
    </source>
</evidence>
<dbReference type="KEGG" id="csq:CSCA_2716"/>
<evidence type="ECO:0000313" key="1">
    <source>
        <dbReference type="EMBL" id="AKA69841.1"/>
    </source>
</evidence>
<keyword evidence="2" id="KW-1185">Reference proteome</keyword>
<evidence type="ECO:0000313" key="2">
    <source>
        <dbReference type="Proteomes" id="UP000033115"/>
    </source>
</evidence>
<dbReference type="Pfam" id="PF04883">
    <property type="entry name" value="HK97-gp10_like"/>
    <property type="match status" value="1"/>
</dbReference>
<accession>A0A0E3GR77</accession>
<reference evidence="1 2" key="1">
    <citation type="journal article" date="2015" name="J. Biotechnol.">
        <title>Complete genome sequence of a malodorant-producing acetogen, Clostridium scatologenes ATCC 25775(T).</title>
        <authorList>
            <person name="Zhu Z."/>
            <person name="Guo T."/>
            <person name="Zheng H."/>
            <person name="Song T."/>
            <person name="Ouyang P."/>
            <person name="Xie J."/>
        </authorList>
    </citation>
    <scope>NUCLEOTIDE SEQUENCE [LARGE SCALE GENOMIC DNA]</scope>
    <source>
        <strain evidence="1 2">ATCC 25775</strain>
    </source>
</reference>
<proteinExistence type="predicted"/>